<name>A0A1L5NQ84_9HYPH</name>
<dbReference type="EMBL" id="CP017104">
    <property type="protein sequence ID" value="APO70061.1"/>
    <property type="molecule type" value="Genomic_DNA"/>
</dbReference>
<geneLocation type="plasmid" evidence="2">
    <name>prgalie4872c</name>
</geneLocation>
<evidence type="ECO:0000313" key="1">
    <source>
        <dbReference type="EMBL" id="APO70061.1"/>
    </source>
</evidence>
<accession>A0A1L5NQ84</accession>
<reference evidence="1 2" key="1">
    <citation type="submission" date="2016-09" db="EMBL/GenBank/DDBJ databases">
        <title>The complete genome sequences of Rhizobium gallicum, symbiovars gallicum and phaseoli, symbionts associated to common bean (Phaseolus vulgaris).</title>
        <authorList>
            <person name="Bustos P."/>
            <person name="Santamaria R.I."/>
            <person name="Perez-Carrascal O.M."/>
            <person name="Juarez S."/>
            <person name="Lozano L."/>
            <person name="Martinez-Flores I."/>
            <person name="Martinez-Romero E."/>
            <person name="Cevallos M."/>
            <person name="Romero D."/>
            <person name="Davila G."/>
            <person name="Gonzalez V."/>
        </authorList>
    </citation>
    <scope>NUCLEOTIDE SEQUENCE [LARGE SCALE GENOMIC DNA]</scope>
    <source>
        <strain evidence="1 2">IE4872</strain>
        <plasmid evidence="2">prgalie4872c</plasmid>
    </source>
</reference>
<organism evidence="1 2">
    <name type="scientific">Rhizobium gallicum</name>
    <dbReference type="NCBI Taxonomy" id="56730"/>
    <lineage>
        <taxon>Bacteria</taxon>
        <taxon>Pseudomonadati</taxon>
        <taxon>Pseudomonadota</taxon>
        <taxon>Alphaproteobacteria</taxon>
        <taxon>Hyphomicrobiales</taxon>
        <taxon>Rhizobiaceae</taxon>
        <taxon>Rhizobium/Agrobacterium group</taxon>
        <taxon>Rhizobium</taxon>
    </lineage>
</organism>
<dbReference type="Proteomes" id="UP000184749">
    <property type="component" value="Plasmid pRgalIE4872c"/>
</dbReference>
<proteinExistence type="predicted"/>
<gene>
    <name evidence="1" type="ORF">IE4872_PC00028</name>
</gene>
<evidence type="ECO:0000313" key="2">
    <source>
        <dbReference type="Proteomes" id="UP000184749"/>
    </source>
</evidence>
<sequence length="115" mass="13431">MAQAESWRSLVLAPHGERNRRDETELLRAIEDGRCGLMGDFLVALWVKRRFACSLERPPLKDSSRTVSYPSCISLAVRRDARPTFFRFYAIGRWQLGKAVRWWRFQLYRDQGGAP</sequence>
<keyword evidence="1" id="KW-0614">Plasmid</keyword>
<protein>
    <submittedName>
        <fullName evidence="1">Uncharacterized protein</fullName>
    </submittedName>
</protein>
<dbReference type="AlphaFoldDB" id="A0A1L5NQ84"/>